<reference evidence="2 3" key="1">
    <citation type="submission" date="2014-06" db="EMBL/GenBank/DDBJ databases">
        <title>Genetic determinant of reutericyclin biosynthesis of Lactobacillus reuteri.</title>
        <authorList>
            <person name="Lin X."/>
            <person name="Duar R."/>
            <person name="Walter J."/>
            <person name="Gaenzle M."/>
        </authorList>
    </citation>
    <scope>NUCLEOTIDE SEQUENCE [LARGE SCALE GENOMIC DNA]</scope>
    <source>
        <strain evidence="2 3">LTH2584</strain>
    </source>
</reference>
<evidence type="ECO:0000259" key="1">
    <source>
        <dbReference type="Pfam" id="PF13614"/>
    </source>
</evidence>
<evidence type="ECO:0000313" key="3">
    <source>
        <dbReference type="Proteomes" id="UP000027731"/>
    </source>
</evidence>
<dbReference type="Pfam" id="PF13614">
    <property type="entry name" value="AAA_31"/>
    <property type="match status" value="1"/>
</dbReference>
<dbReference type="SUPFAM" id="SSF52540">
    <property type="entry name" value="P-loop containing nucleoside triphosphate hydrolases"/>
    <property type="match status" value="1"/>
</dbReference>
<protein>
    <recommendedName>
        <fullName evidence="1">AAA domain-containing protein</fullName>
    </recommendedName>
</protein>
<accession>A0A073K2X6</accession>
<feature type="domain" description="AAA" evidence="1">
    <location>
        <begin position="2"/>
        <end position="172"/>
    </location>
</feature>
<evidence type="ECO:0000313" key="2">
    <source>
        <dbReference type="EMBL" id="KEK16156.1"/>
    </source>
</evidence>
<organism evidence="2 3">
    <name type="scientific">Limosilactobacillus reuteri</name>
    <name type="common">Lactobacillus reuteri</name>
    <dbReference type="NCBI Taxonomy" id="1598"/>
    <lineage>
        <taxon>Bacteria</taxon>
        <taxon>Bacillati</taxon>
        <taxon>Bacillota</taxon>
        <taxon>Bacilli</taxon>
        <taxon>Lactobacillales</taxon>
        <taxon>Lactobacillaceae</taxon>
        <taxon>Limosilactobacillus</taxon>
    </lineage>
</organism>
<dbReference type="InterPro" id="IPR050678">
    <property type="entry name" value="DNA_Partitioning_ATPase"/>
</dbReference>
<dbReference type="InterPro" id="IPR027417">
    <property type="entry name" value="P-loop_NTPase"/>
</dbReference>
<sequence>MSTLVFYNYKGGVGKTTLSVLAADHLSKDGKHVLLIDFDPQRNATQFLEAGYGKIKTHYGIVEALKNNALARAIVTLDDNLDVIPGSWKLSLWPSALEKLPQLAKNTILEQAIDKIKENYDYILIDVPPRTSDFTHNAVFAADYVFIPVPAQRSGYNALKDSITYLTGLRKDFKLPFKVPGFILYLVTKSNRTNQEIAKELRDNFGKSVFSNEIYNRDRVTRWSDKGITHKKTDRHDKETHEMYSLVFHEMLYRMGDED</sequence>
<gene>
    <name evidence="2" type="ORF">LR3_08885</name>
</gene>
<dbReference type="CDD" id="cd02042">
    <property type="entry name" value="ParAB_family"/>
    <property type="match status" value="1"/>
</dbReference>
<dbReference type="PANTHER" id="PTHR13696:SF99">
    <property type="entry name" value="COBYRINIC ACID AC-DIAMIDE SYNTHASE"/>
    <property type="match status" value="1"/>
</dbReference>
<dbReference type="Gene3D" id="3.40.50.300">
    <property type="entry name" value="P-loop containing nucleotide triphosphate hydrolases"/>
    <property type="match status" value="1"/>
</dbReference>
<name>A0A073K2X6_LIMRT</name>
<dbReference type="InterPro" id="IPR025669">
    <property type="entry name" value="AAA_dom"/>
</dbReference>
<dbReference type="EMBL" id="JOSX01000010">
    <property type="protein sequence ID" value="KEK16156.1"/>
    <property type="molecule type" value="Genomic_DNA"/>
</dbReference>
<comment type="caution">
    <text evidence="2">The sequence shown here is derived from an EMBL/GenBank/DDBJ whole genome shotgun (WGS) entry which is preliminary data.</text>
</comment>
<dbReference type="PATRIC" id="fig|1598.90.peg.575"/>
<dbReference type="PIRSF" id="PIRSF009320">
    <property type="entry name" value="Nuc_binding_HP_1000"/>
    <property type="match status" value="1"/>
</dbReference>
<dbReference type="AlphaFoldDB" id="A0A073K2X6"/>
<dbReference type="Proteomes" id="UP000027731">
    <property type="component" value="Unassembled WGS sequence"/>
</dbReference>
<dbReference type="PANTHER" id="PTHR13696">
    <property type="entry name" value="P-LOOP CONTAINING NUCLEOSIDE TRIPHOSPHATE HYDROLASE"/>
    <property type="match status" value="1"/>
</dbReference>
<proteinExistence type="predicted"/>